<proteinExistence type="predicted"/>
<dbReference type="EMBL" id="CP069105">
    <property type="protein sequence ID" value="QSS55567.1"/>
    <property type="molecule type" value="Genomic_DNA"/>
</dbReference>
<evidence type="ECO:0000313" key="1">
    <source>
        <dbReference type="EMBL" id="QSS55567.1"/>
    </source>
</evidence>
<evidence type="ECO:0000313" key="2">
    <source>
        <dbReference type="Proteomes" id="UP000663419"/>
    </source>
</evidence>
<dbReference type="AlphaFoldDB" id="A0A8A1LUD2"/>
<reference evidence="1" key="1">
    <citation type="submission" date="2021-01" db="EMBL/GenBank/DDBJ databases">
        <title>Chromosome-level genome assembly of a human fungal pathogen reveals clustering of transcriptionally co-regulated genes.</title>
        <authorList>
            <person name="Voorhies M."/>
            <person name="Cohen S."/>
            <person name="Shea T.P."/>
            <person name="Petrus S."/>
            <person name="Munoz J.F."/>
            <person name="Poplawski S."/>
            <person name="Goldman W.E."/>
            <person name="Michael T."/>
            <person name="Cuomo C.A."/>
            <person name="Sil A."/>
            <person name="Beyhan S."/>
        </authorList>
    </citation>
    <scope>NUCLEOTIDE SEQUENCE</scope>
    <source>
        <strain evidence="1">H88</strain>
    </source>
</reference>
<name>A0A8A1LUD2_AJEC8</name>
<dbReference type="VEuPathDB" id="FungiDB:I7I53_03480"/>
<protein>
    <submittedName>
        <fullName evidence="1">Uncharacterized protein</fullName>
    </submittedName>
</protein>
<gene>
    <name evidence="1" type="ORF">I7I53_03480</name>
</gene>
<organism evidence="1 2">
    <name type="scientific">Ajellomyces capsulatus (strain H88)</name>
    <name type="common">Darling's disease fungus</name>
    <name type="synonym">Histoplasma capsulatum</name>
    <dbReference type="NCBI Taxonomy" id="544711"/>
    <lineage>
        <taxon>Eukaryota</taxon>
        <taxon>Fungi</taxon>
        <taxon>Dikarya</taxon>
        <taxon>Ascomycota</taxon>
        <taxon>Pezizomycotina</taxon>
        <taxon>Eurotiomycetes</taxon>
        <taxon>Eurotiomycetidae</taxon>
        <taxon>Onygenales</taxon>
        <taxon>Ajellomycetaceae</taxon>
        <taxon>Histoplasma</taxon>
    </lineage>
</organism>
<sequence>MEERKVFNIKALLRPLLYLPPLPLPRWPVTSWSLNGTMRSTQPCSSIPDMRSGKSTLNTSFQIRILRPRWPQNPPPSARLKLQRPRFLHQQLVRTSWLLSMI</sequence>
<dbReference type="Proteomes" id="UP000663419">
    <property type="component" value="Chromosome 4"/>
</dbReference>
<accession>A0A8A1LUD2</accession>